<keyword evidence="9" id="KW-0378">Hydrolase</keyword>
<keyword evidence="8" id="KW-0547">Nucleotide-binding</keyword>
<evidence type="ECO:0000256" key="10">
    <source>
        <dbReference type="ARBA" id="ARBA00022833"/>
    </source>
</evidence>
<dbReference type="SMART" id="SM00382">
    <property type="entry name" value="AAA"/>
    <property type="match status" value="1"/>
</dbReference>
<evidence type="ECO:0000256" key="13">
    <source>
        <dbReference type="ARBA" id="ARBA00023128"/>
    </source>
</evidence>
<dbReference type="GO" id="GO:0004222">
    <property type="term" value="F:metalloendopeptidase activity"/>
    <property type="evidence" value="ECO:0007669"/>
    <property type="project" value="InterPro"/>
</dbReference>
<dbReference type="FunFam" id="1.20.58.760:FF:000002">
    <property type="entry name" value="ATP-dependent zinc metalloprotease FtsH"/>
    <property type="match status" value="1"/>
</dbReference>
<evidence type="ECO:0000256" key="9">
    <source>
        <dbReference type="ARBA" id="ARBA00022801"/>
    </source>
</evidence>
<dbReference type="HOGENOM" id="CLU_000688_9_2_1"/>
<dbReference type="InterPro" id="IPR037219">
    <property type="entry name" value="Peptidase_M41-like"/>
</dbReference>
<dbReference type="SUPFAM" id="SSF140990">
    <property type="entry name" value="FtsH protease domain-like"/>
    <property type="match status" value="1"/>
</dbReference>
<dbReference type="GO" id="GO:0004176">
    <property type="term" value="F:ATP-dependent peptidase activity"/>
    <property type="evidence" value="ECO:0007669"/>
    <property type="project" value="InterPro"/>
</dbReference>
<dbReference type="OMA" id="MSHFEWA"/>
<evidence type="ECO:0000313" key="18">
    <source>
        <dbReference type="Proteomes" id="UP000030653"/>
    </source>
</evidence>
<evidence type="ECO:0000256" key="2">
    <source>
        <dbReference type="ARBA" id="ARBA00004173"/>
    </source>
</evidence>
<dbReference type="NCBIfam" id="TIGR01241">
    <property type="entry name" value="FtsH_fam"/>
    <property type="match status" value="1"/>
</dbReference>
<dbReference type="GO" id="GO:0141164">
    <property type="term" value="P:mitochondrial protein quality control"/>
    <property type="evidence" value="ECO:0007669"/>
    <property type="project" value="UniProtKB-ARBA"/>
</dbReference>
<name>M5GAA4_DACPD</name>
<evidence type="ECO:0000259" key="16">
    <source>
        <dbReference type="SMART" id="SM00382"/>
    </source>
</evidence>
<dbReference type="MEROPS" id="M41.004"/>
<dbReference type="InterPro" id="IPR003593">
    <property type="entry name" value="AAA+_ATPase"/>
</dbReference>
<gene>
    <name evidence="17" type="ORF">DACRYDRAFT_23146</name>
</gene>
<evidence type="ECO:0000313" key="17">
    <source>
        <dbReference type="EMBL" id="EJU00823.1"/>
    </source>
</evidence>
<dbReference type="PANTHER" id="PTHR23076">
    <property type="entry name" value="METALLOPROTEASE M41 FTSH"/>
    <property type="match status" value="1"/>
</dbReference>
<dbReference type="FunFam" id="3.40.50.300:FF:000175">
    <property type="entry name" value="ATP-dependent zinc metalloprotease FTSH 4"/>
    <property type="match status" value="1"/>
</dbReference>
<comment type="similarity">
    <text evidence="5">In the N-terminal section; belongs to the AAA ATPase family.</text>
</comment>
<dbReference type="InterPro" id="IPR041569">
    <property type="entry name" value="AAA_lid_3"/>
</dbReference>
<evidence type="ECO:0000256" key="15">
    <source>
        <dbReference type="SAM" id="Phobius"/>
    </source>
</evidence>
<dbReference type="GeneID" id="63688181"/>
<evidence type="ECO:0000256" key="1">
    <source>
        <dbReference type="ARBA" id="ARBA00001947"/>
    </source>
</evidence>
<comment type="cofactor">
    <cofactor evidence="1">
        <name>Zn(2+)</name>
        <dbReference type="ChEBI" id="CHEBI:29105"/>
    </cofactor>
</comment>
<keyword evidence="10" id="KW-0862">Zinc</keyword>
<evidence type="ECO:0000256" key="6">
    <source>
        <dbReference type="ARBA" id="ARBA00022670"/>
    </source>
</evidence>
<keyword evidence="7" id="KW-0479">Metal-binding</keyword>
<dbReference type="InterPro" id="IPR000642">
    <property type="entry name" value="Peptidase_M41"/>
</dbReference>
<proteinExistence type="inferred from homology"/>
<protein>
    <submittedName>
        <fullName evidence="17">ATP-dependent metallopeptidase Hfl</fullName>
    </submittedName>
</protein>
<evidence type="ECO:0000256" key="11">
    <source>
        <dbReference type="ARBA" id="ARBA00022840"/>
    </source>
</evidence>
<dbReference type="InterPro" id="IPR005936">
    <property type="entry name" value="FtsH"/>
</dbReference>
<dbReference type="Pfam" id="PF17862">
    <property type="entry name" value="AAA_lid_3"/>
    <property type="match status" value="1"/>
</dbReference>
<dbReference type="SUPFAM" id="SSF52540">
    <property type="entry name" value="P-loop containing nucleoside triphosphate hydrolases"/>
    <property type="match status" value="1"/>
</dbReference>
<organism evidence="17 18">
    <name type="scientific">Dacryopinax primogenitus (strain DJM 731)</name>
    <name type="common">Brown rot fungus</name>
    <dbReference type="NCBI Taxonomy" id="1858805"/>
    <lineage>
        <taxon>Eukaryota</taxon>
        <taxon>Fungi</taxon>
        <taxon>Dikarya</taxon>
        <taxon>Basidiomycota</taxon>
        <taxon>Agaricomycotina</taxon>
        <taxon>Dacrymycetes</taxon>
        <taxon>Dacrymycetales</taxon>
        <taxon>Dacrymycetaceae</taxon>
        <taxon>Dacryopinax</taxon>
    </lineage>
</organism>
<dbReference type="Pfam" id="PF00004">
    <property type="entry name" value="AAA"/>
    <property type="match status" value="1"/>
</dbReference>
<dbReference type="Gene3D" id="1.10.8.60">
    <property type="match status" value="1"/>
</dbReference>
<keyword evidence="11" id="KW-0067">ATP-binding</keyword>
<keyword evidence="15" id="KW-1133">Transmembrane helix</keyword>
<dbReference type="HAMAP" id="MF_01458">
    <property type="entry name" value="FtsH"/>
    <property type="match status" value="1"/>
</dbReference>
<keyword evidence="6" id="KW-0645">Protease</keyword>
<dbReference type="Pfam" id="PF01434">
    <property type="entry name" value="Peptidase_M41"/>
    <property type="match status" value="1"/>
</dbReference>
<dbReference type="OrthoDB" id="1413014at2759"/>
<dbReference type="PROSITE" id="PS00674">
    <property type="entry name" value="AAA"/>
    <property type="match status" value="1"/>
</dbReference>
<dbReference type="InterPro" id="IPR003959">
    <property type="entry name" value="ATPase_AAA_core"/>
</dbReference>
<feature type="domain" description="AAA+ ATPase" evidence="16">
    <location>
        <begin position="428"/>
        <end position="564"/>
    </location>
</feature>
<dbReference type="Proteomes" id="UP000030653">
    <property type="component" value="Unassembled WGS sequence"/>
</dbReference>
<keyword evidence="14 15" id="KW-0472">Membrane</keyword>
<evidence type="ECO:0000256" key="3">
    <source>
        <dbReference type="ARBA" id="ARBA00004370"/>
    </source>
</evidence>
<dbReference type="PANTHER" id="PTHR23076:SF97">
    <property type="entry name" value="ATP-DEPENDENT ZINC METALLOPROTEASE YME1L1"/>
    <property type="match status" value="1"/>
</dbReference>
<dbReference type="STRING" id="1858805.M5GAA4"/>
<dbReference type="FunFam" id="1.10.8.60:FF:000001">
    <property type="entry name" value="ATP-dependent zinc metalloprotease FtsH"/>
    <property type="match status" value="1"/>
</dbReference>
<evidence type="ECO:0000256" key="4">
    <source>
        <dbReference type="ARBA" id="ARBA00010044"/>
    </source>
</evidence>
<feature type="transmembrane region" description="Helical" evidence="15">
    <location>
        <begin position="351"/>
        <end position="370"/>
    </location>
</feature>
<dbReference type="RefSeq" id="XP_040627720.1">
    <property type="nucleotide sequence ID" value="XM_040773119.1"/>
</dbReference>
<dbReference type="GO" id="GO:0005743">
    <property type="term" value="C:mitochondrial inner membrane"/>
    <property type="evidence" value="ECO:0007669"/>
    <property type="project" value="TreeGrafter"/>
</dbReference>
<dbReference type="InterPro" id="IPR027417">
    <property type="entry name" value="P-loop_NTPase"/>
</dbReference>
<sequence>MALALAGPSQFIGSAQPFLQNLTSLIHSIPRPTAVTSTAPKQSQLSIAAPFQHFVPAVAEVLCTLPAAIPRPTHLQHIGSANLHSFRAPTATSVLLAAPLRLSRTVPQRRAYSTRSSFSPLLHVIKPAPSGPGAVRRQIQQVRPITWFPKAKPTLEPLVVARIGRAEADANANPDDVNKQVALFRELVAHGGKDGCERVIARWERTCQFSPQSPLIKSDAAFSVYCSALTNSGAAASVMPAAVRREQLLKTPVPVEAEVVPSTPESSSEVIAKNILATPKNAQPTMWGTTPIEATPAAATAPQPAVVSTVGNSTAEQMAAAVGSGAGIKGNPIHVVMEEPRGAMFWKFMRFVGITVLYGFILLTVLGLVLENSGLMKAGPRQTEFEPTPGKTVTFGDVHGVDEAKDELQEIVEFLKDPGKFSTLGGRLPKGVLLTGPPGTGKTLLARAVAGEAGVPFFFASGAEFDEMFVGVGAKRIRDLFAAARKKQPAIIFIDELDAIGGKRSPRDQHYMKQTLNQLLVELDGFSQTEGVIVIAATNFPETLDHALVRPGRFDRHVAVPLPDIKGRVQILKHHMREVTADIDVDAAIIARGTPGFSGADLQNMVNQAAIQASREGAKSVTLKHFEWAKDKILMGSERKSAYMPEDVKKLTAYHEGGHALVALYTQGAMPLHKVTCVPRGHALGLTLQLPDNDRQSVSFKEFLAEIDVCMGGRVAEELIFGKENVTSGARSDLQHASRTASNMVKHYGYSDKVGLVYHSDNDSYASPEKKNLIEMEVQRFLDEGHKRAKELLKLHEVELHRLAEALVKYETLDLEEVKKVIKGEDIRIGENLATL</sequence>
<evidence type="ECO:0000256" key="5">
    <source>
        <dbReference type="ARBA" id="ARBA00010550"/>
    </source>
</evidence>
<accession>M5GAA4</accession>
<dbReference type="GO" id="GO:0016887">
    <property type="term" value="F:ATP hydrolysis activity"/>
    <property type="evidence" value="ECO:0007669"/>
    <property type="project" value="InterPro"/>
</dbReference>
<dbReference type="GO" id="GO:0007005">
    <property type="term" value="P:mitochondrion organization"/>
    <property type="evidence" value="ECO:0007669"/>
    <property type="project" value="TreeGrafter"/>
</dbReference>
<dbReference type="Gene3D" id="1.20.58.760">
    <property type="entry name" value="Peptidase M41"/>
    <property type="match status" value="1"/>
</dbReference>
<keyword evidence="12" id="KW-0482">Metalloprotease</keyword>
<evidence type="ECO:0000256" key="14">
    <source>
        <dbReference type="ARBA" id="ARBA00023136"/>
    </source>
</evidence>
<comment type="subcellular location">
    <subcellularLocation>
        <location evidence="3">Membrane</location>
    </subcellularLocation>
    <subcellularLocation>
        <location evidence="2">Mitochondrion</location>
    </subcellularLocation>
</comment>
<dbReference type="AlphaFoldDB" id="M5GAA4"/>
<evidence type="ECO:0000256" key="7">
    <source>
        <dbReference type="ARBA" id="ARBA00022723"/>
    </source>
</evidence>
<comment type="similarity">
    <text evidence="4">In the C-terminal section; belongs to the peptidase M41 family.</text>
</comment>
<evidence type="ECO:0000256" key="8">
    <source>
        <dbReference type="ARBA" id="ARBA00022741"/>
    </source>
</evidence>
<keyword evidence="18" id="KW-1185">Reference proteome</keyword>
<evidence type="ECO:0000256" key="12">
    <source>
        <dbReference type="ARBA" id="ARBA00023049"/>
    </source>
</evidence>
<dbReference type="CDD" id="cd19501">
    <property type="entry name" value="RecA-like_FtsH"/>
    <property type="match status" value="1"/>
</dbReference>
<keyword evidence="15" id="KW-0812">Transmembrane</keyword>
<keyword evidence="13" id="KW-0496">Mitochondrion</keyword>
<dbReference type="Gene3D" id="3.40.50.300">
    <property type="entry name" value="P-loop containing nucleotide triphosphate hydrolases"/>
    <property type="match status" value="1"/>
</dbReference>
<dbReference type="GO" id="GO:0046872">
    <property type="term" value="F:metal ion binding"/>
    <property type="evidence" value="ECO:0007669"/>
    <property type="project" value="UniProtKB-KW"/>
</dbReference>
<reference evidence="17 18" key="1">
    <citation type="journal article" date="2012" name="Science">
        <title>The Paleozoic origin of enzymatic lignin decomposition reconstructed from 31 fungal genomes.</title>
        <authorList>
            <person name="Floudas D."/>
            <person name="Binder M."/>
            <person name="Riley R."/>
            <person name="Barry K."/>
            <person name="Blanchette R.A."/>
            <person name="Henrissat B."/>
            <person name="Martinez A.T."/>
            <person name="Otillar R."/>
            <person name="Spatafora J.W."/>
            <person name="Yadav J.S."/>
            <person name="Aerts A."/>
            <person name="Benoit I."/>
            <person name="Boyd A."/>
            <person name="Carlson A."/>
            <person name="Copeland A."/>
            <person name="Coutinho P.M."/>
            <person name="de Vries R.P."/>
            <person name="Ferreira P."/>
            <person name="Findley K."/>
            <person name="Foster B."/>
            <person name="Gaskell J."/>
            <person name="Glotzer D."/>
            <person name="Gorecki P."/>
            <person name="Heitman J."/>
            <person name="Hesse C."/>
            <person name="Hori C."/>
            <person name="Igarashi K."/>
            <person name="Jurgens J.A."/>
            <person name="Kallen N."/>
            <person name="Kersten P."/>
            <person name="Kohler A."/>
            <person name="Kuees U."/>
            <person name="Kumar T.K.A."/>
            <person name="Kuo A."/>
            <person name="LaButti K."/>
            <person name="Larrondo L.F."/>
            <person name="Lindquist E."/>
            <person name="Ling A."/>
            <person name="Lombard V."/>
            <person name="Lucas S."/>
            <person name="Lundell T."/>
            <person name="Martin R."/>
            <person name="McLaughlin D.J."/>
            <person name="Morgenstern I."/>
            <person name="Morin E."/>
            <person name="Murat C."/>
            <person name="Nagy L.G."/>
            <person name="Nolan M."/>
            <person name="Ohm R.A."/>
            <person name="Patyshakuliyeva A."/>
            <person name="Rokas A."/>
            <person name="Ruiz-Duenas F.J."/>
            <person name="Sabat G."/>
            <person name="Salamov A."/>
            <person name="Samejima M."/>
            <person name="Schmutz J."/>
            <person name="Slot J.C."/>
            <person name="St John F."/>
            <person name="Stenlid J."/>
            <person name="Sun H."/>
            <person name="Sun S."/>
            <person name="Syed K."/>
            <person name="Tsang A."/>
            <person name="Wiebenga A."/>
            <person name="Young D."/>
            <person name="Pisabarro A."/>
            <person name="Eastwood D.C."/>
            <person name="Martin F."/>
            <person name="Cullen D."/>
            <person name="Grigoriev I.V."/>
            <person name="Hibbett D.S."/>
        </authorList>
    </citation>
    <scope>NUCLEOTIDE SEQUENCE [LARGE SCALE GENOMIC DNA]</scope>
    <source>
        <strain evidence="17 18">DJM-731 SS1</strain>
    </source>
</reference>
<dbReference type="GO" id="GO:0005524">
    <property type="term" value="F:ATP binding"/>
    <property type="evidence" value="ECO:0007669"/>
    <property type="project" value="UniProtKB-KW"/>
</dbReference>
<dbReference type="InterPro" id="IPR003960">
    <property type="entry name" value="ATPase_AAA_CS"/>
</dbReference>
<dbReference type="EMBL" id="JH795866">
    <property type="protein sequence ID" value="EJU00823.1"/>
    <property type="molecule type" value="Genomic_DNA"/>
</dbReference>